<proteinExistence type="predicted"/>
<feature type="region of interest" description="Disordered" evidence="1">
    <location>
        <begin position="161"/>
        <end position="226"/>
    </location>
</feature>
<evidence type="ECO:0000313" key="3">
    <source>
        <dbReference type="Proteomes" id="UP001175271"/>
    </source>
</evidence>
<accession>A0AA39HWR4</accession>
<comment type="caution">
    <text evidence="2">The sequence shown here is derived from an EMBL/GenBank/DDBJ whole genome shotgun (WGS) entry which is preliminary data.</text>
</comment>
<organism evidence="2 3">
    <name type="scientific">Steinernema hermaphroditum</name>
    <dbReference type="NCBI Taxonomy" id="289476"/>
    <lineage>
        <taxon>Eukaryota</taxon>
        <taxon>Metazoa</taxon>
        <taxon>Ecdysozoa</taxon>
        <taxon>Nematoda</taxon>
        <taxon>Chromadorea</taxon>
        <taxon>Rhabditida</taxon>
        <taxon>Tylenchina</taxon>
        <taxon>Panagrolaimomorpha</taxon>
        <taxon>Strongyloidoidea</taxon>
        <taxon>Steinernematidae</taxon>
        <taxon>Steinernema</taxon>
    </lineage>
</organism>
<protein>
    <submittedName>
        <fullName evidence="2">Uncharacterized protein</fullName>
    </submittedName>
</protein>
<dbReference type="AlphaFoldDB" id="A0AA39HWR4"/>
<dbReference type="EMBL" id="JAUCMV010000003">
    <property type="protein sequence ID" value="KAK0413511.1"/>
    <property type="molecule type" value="Genomic_DNA"/>
</dbReference>
<feature type="compositionally biased region" description="Acidic residues" evidence="1">
    <location>
        <begin position="196"/>
        <end position="205"/>
    </location>
</feature>
<dbReference type="Proteomes" id="UP001175271">
    <property type="component" value="Unassembled WGS sequence"/>
</dbReference>
<keyword evidence="3" id="KW-1185">Reference proteome</keyword>
<feature type="compositionally biased region" description="Low complexity" evidence="1">
    <location>
        <begin position="185"/>
        <end position="195"/>
    </location>
</feature>
<feature type="compositionally biased region" description="Basic and acidic residues" evidence="1">
    <location>
        <begin position="206"/>
        <end position="226"/>
    </location>
</feature>
<name>A0AA39HWR4_9BILA</name>
<gene>
    <name evidence="2" type="ORF">QR680_006846</name>
</gene>
<evidence type="ECO:0000256" key="1">
    <source>
        <dbReference type="SAM" id="MobiDB-lite"/>
    </source>
</evidence>
<sequence length="226" mass="25161">MTSMYAEIAGASGNSSAVVATRAFFAGTGEADRELTRPDGERLRERPERADFASICCFILTEKLIPDGIFDELLGHNYFIFFPYDRVAMIRGKFVESLDLPSVPEFLTVPRRVQALRRMVLKIAHYDESCTVREAAANLSIRLGDMKPSPAVEELRPMAVAEVEQEPDSSSADKSTDNLDSIEYSVDSDVSSCSEELFDSDDSCDDLNHDFDSDVSCDDSRMERRG</sequence>
<evidence type="ECO:0000313" key="2">
    <source>
        <dbReference type="EMBL" id="KAK0413511.1"/>
    </source>
</evidence>
<reference evidence="2" key="1">
    <citation type="submission" date="2023-06" db="EMBL/GenBank/DDBJ databases">
        <title>Genomic analysis of the entomopathogenic nematode Steinernema hermaphroditum.</title>
        <authorList>
            <person name="Schwarz E.M."/>
            <person name="Heppert J.K."/>
            <person name="Baniya A."/>
            <person name="Schwartz H.T."/>
            <person name="Tan C.-H."/>
            <person name="Antoshechkin I."/>
            <person name="Sternberg P.W."/>
            <person name="Goodrich-Blair H."/>
            <person name="Dillman A.R."/>
        </authorList>
    </citation>
    <scope>NUCLEOTIDE SEQUENCE</scope>
    <source>
        <strain evidence="2">PS9179</strain>
        <tissue evidence="2">Whole animal</tissue>
    </source>
</reference>